<dbReference type="AlphaFoldDB" id="A0A210QQ95"/>
<sequence>MAHAGLLWYYFSYISGTWAEQNILYERMRKSFREFLSSMPKAERNWEKGAVSKPKPKSDPAPPKPKPKPKKPTTKSKPEEPAFEEVIFKTPPITPPPPQPEKVTLAPKNEKDNEFWDLYDKK</sequence>
<proteinExistence type="predicted"/>
<dbReference type="OrthoDB" id="5977581at2759"/>
<name>A0A210QQ95_MIZYE</name>
<comment type="caution">
    <text evidence="2">The sequence shown here is derived from an EMBL/GenBank/DDBJ whole genome shotgun (WGS) entry which is preliminary data.</text>
</comment>
<keyword evidence="3" id="KW-1185">Reference proteome</keyword>
<feature type="region of interest" description="Disordered" evidence="1">
    <location>
        <begin position="43"/>
        <end position="122"/>
    </location>
</feature>
<dbReference type="Proteomes" id="UP000242188">
    <property type="component" value="Unassembled WGS sequence"/>
</dbReference>
<protein>
    <submittedName>
        <fullName evidence="2">Uncharacterized protein</fullName>
    </submittedName>
</protein>
<gene>
    <name evidence="2" type="ORF">KP79_PYT00792</name>
</gene>
<evidence type="ECO:0000313" key="2">
    <source>
        <dbReference type="EMBL" id="OWF50889.1"/>
    </source>
</evidence>
<reference evidence="2 3" key="1">
    <citation type="journal article" date="2017" name="Nat. Ecol. Evol.">
        <title>Scallop genome provides insights into evolution of bilaterian karyotype and development.</title>
        <authorList>
            <person name="Wang S."/>
            <person name="Zhang J."/>
            <person name="Jiao W."/>
            <person name="Li J."/>
            <person name="Xun X."/>
            <person name="Sun Y."/>
            <person name="Guo X."/>
            <person name="Huan P."/>
            <person name="Dong B."/>
            <person name="Zhang L."/>
            <person name="Hu X."/>
            <person name="Sun X."/>
            <person name="Wang J."/>
            <person name="Zhao C."/>
            <person name="Wang Y."/>
            <person name="Wang D."/>
            <person name="Huang X."/>
            <person name="Wang R."/>
            <person name="Lv J."/>
            <person name="Li Y."/>
            <person name="Zhang Z."/>
            <person name="Liu B."/>
            <person name="Lu W."/>
            <person name="Hui Y."/>
            <person name="Liang J."/>
            <person name="Zhou Z."/>
            <person name="Hou R."/>
            <person name="Li X."/>
            <person name="Liu Y."/>
            <person name="Li H."/>
            <person name="Ning X."/>
            <person name="Lin Y."/>
            <person name="Zhao L."/>
            <person name="Xing Q."/>
            <person name="Dou J."/>
            <person name="Li Y."/>
            <person name="Mao J."/>
            <person name="Guo H."/>
            <person name="Dou H."/>
            <person name="Li T."/>
            <person name="Mu C."/>
            <person name="Jiang W."/>
            <person name="Fu Q."/>
            <person name="Fu X."/>
            <person name="Miao Y."/>
            <person name="Liu J."/>
            <person name="Yu Q."/>
            <person name="Li R."/>
            <person name="Liao H."/>
            <person name="Li X."/>
            <person name="Kong Y."/>
            <person name="Jiang Z."/>
            <person name="Chourrout D."/>
            <person name="Li R."/>
            <person name="Bao Z."/>
        </authorList>
    </citation>
    <scope>NUCLEOTIDE SEQUENCE [LARGE SCALE GENOMIC DNA]</scope>
    <source>
        <strain evidence="2 3">PY_sf001</strain>
    </source>
</reference>
<dbReference type="EMBL" id="NEDP02002419">
    <property type="protein sequence ID" value="OWF50889.1"/>
    <property type="molecule type" value="Genomic_DNA"/>
</dbReference>
<feature type="compositionally biased region" description="Basic and acidic residues" evidence="1">
    <location>
        <begin position="108"/>
        <end position="122"/>
    </location>
</feature>
<organism evidence="2 3">
    <name type="scientific">Mizuhopecten yessoensis</name>
    <name type="common">Japanese scallop</name>
    <name type="synonym">Patinopecten yessoensis</name>
    <dbReference type="NCBI Taxonomy" id="6573"/>
    <lineage>
        <taxon>Eukaryota</taxon>
        <taxon>Metazoa</taxon>
        <taxon>Spiralia</taxon>
        <taxon>Lophotrochozoa</taxon>
        <taxon>Mollusca</taxon>
        <taxon>Bivalvia</taxon>
        <taxon>Autobranchia</taxon>
        <taxon>Pteriomorphia</taxon>
        <taxon>Pectinida</taxon>
        <taxon>Pectinoidea</taxon>
        <taxon>Pectinidae</taxon>
        <taxon>Mizuhopecten</taxon>
    </lineage>
</organism>
<feature type="compositionally biased region" description="Basic residues" evidence="1">
    <location>
        <begin position="65"/>
        <end position="74"/>
    </location>
</feature>
<evidence type="ECO:0000256" key="1">
    <source>
        <dbReference type="SAM" id="MobiDB-lite"/>
    </source>
</evidence>
<accession>A0A210QQ95</accession>
<evidence type="ECO:0000313" key="3">
    <source>
        <dbReference type="Proteomes" id="UP000242188"/>
    </source>
</evidence>